<dbReference type="Gene3D" id="3.30.300.70">
    <property type="entry name" value="RimP-like superfamily, N-terminal"/>
    <property type="match status" value="1"/>
</dbReference>
<dbReference type="EMBL" id="CAJA01000210">
    <property type="protein sequence ID" value="CCH73520.1"/>
    <property type="molecule type" value="Genomic_DNA"/>
</dbReference>
<comment type="function">
    <text evidence="3">Required for maturation of 30S ribosomal subunits.</text>
</comment>
<name>W6JXZ1_9MICO</name>
<accession>W6JXZ1</accession>
<dbReference type="InterPro" id="IPR028998">
    <property type="entry name" value="RimP_C"/>
</dbReference>
<keyword evidence="2 3" id="KW-0690">Ribosome biogenesis</keyword>
<dbReference type="Pfam" id="PF17384">
    <property type="entry name" value="DUF150_C"/>
    <property type="match status" value="1"/>
</dbReference>
<evidence type="ECO:0000256" key="1">
    <source>
        <dbReference type="ARBA" id="ARBA00022490"/>
    </source>
</evidence>
<dbReference type="InterPro" id="IPR028989">
    <property type="entry name" value="RimP_N"/>
</dbReference>
<dbReference type="RefSeq" id="WP_048699169.1">
    <property type="nucleotide sequence ID" value="NZ_HG764815.1"/>
</dbReference>
<dbReference type="HAMAP" id="MF_01077">
    <property type="entry name" value="RimP"/>
    <property type="match status" value="1"/>
</dbReference>
<evidence type="ECO:0000259" key="4">
    <source>
        <dbReference type="Pfam" id="PF02576"/>
    </source>
</evidence>
<evidence type="ECO:0000256" key="2">
    <source>
        <dbReference type="ARBA" id="ARBA00022517"/>
    </source>
</evidence>
<dbReference type="Proteomes" id="UP000035763">
    <property type="component" value="Unassembled WGS sequence"/>
</dbReference>
<dbReference type="InterPro" id="IPR003728">
    <property type="entry name" value="Ribosome_maturation_RimP"/>
</dbReference>
<dbReference type="PANTHER" id="PTHR33867:SF1">
    <property type="entry name" value="RIBOSOME MATURATION FACTOR RIMP"/>
    <property type="match status" value="1"/>
</dbReference>
<dbReference type="GO" id="GO:0000028">
    <property type="term" value="P:ribosomal small subunit assembly"/>
    <property type="evidence" value="ECO:0007669"/>
    <property type="project" value="TreeGrafter"/>
</dbReference>
<keyword evidence="7" id="KW-1185">Reference proteome</keyword>
<dbReference type="OrthoDB" id="9805006at2"/>
<evidence type="ECO:0000313" key="6">
    <source>
        <dbReference type="EMBL" id="CCH73520.1"/>
    </source>
</evidence>
<evidence type="ECO:0000256" key="3">
    <source>
        <dbReference type="HAMAP-Rule" id="MF_01077"/>
    </source>
</evidence>
<feature type="domain" description="Ribosome maturation factor RimP C-terminal" evidence="5">
    <location>
        <begin position="99"/>
        <end position="161"/>
    </location>
</feature>
<proteinExistence type="inferred from homology"/>
<protein>
    <recommendedName>
        <fullName evidence="3">Ribosome maturation factor RimP</fullName>
    </recommendedName>
</protein>
<comment type="subcellular location">
    <subcellularLocation>
        <location evidence="3">Cytoplasm</location>
    </subcellularLocation>
</comment>
<dbReference type="AlphaFoldDB" id="W6JXZ1"/>
<sequence>MSAADRVREIAAAAVADPALVIDGVEVSAAGKRKLVRITLDRVPAAGPDGWSDAPTPALSLDEIADHSRAIGDALDRDEPFGGAAYVLEISSPGVGKALREPRHYRRNVGRLLKATTADGEVTGRIVRASEESVVLAGGEPPAETDLGYAAIERASIAVEFTSTEEKDE</sequence>
<comment type="similarity">
    <text evidence="3">Belongs to the RimP family.</text>
</comment>
<gene>
    <name evidence="3 6" type="primary">rimP</name>
    <name evidence="6" type="ORF">BN11_2880004</name>
</gene>
<comment type="caution">
    <text evidence="6">The sequence shown here is derived from an EMBL/GenBank/DDBJ whole genome shotgun (WGS) entry which is preliminary data.</text>
</comment>
<dbReference type="GO" id="GO:0006412">
    <property type="term" value="P:translation"/>
    <property type="evidence" value="ECO:0007669"/>
    <property type="project" value="TreeGrafter"/>
</dbReference>
<feature type="domain" description="Ribosome maturation factor RimP N-terminal" evidence="4">
    <location>
        <begin position="17"/>
        <end position="95"/>
    </location>
</feature>
<dbReference type="GO" id="GO:0005829">
    <property type="term" value="C:cytosol"/>
    <property type="evidence" value="ECO:0007669"/>
    <property type="project" value="TreeGrafter"/>
</dbReference>
<dbReference type="SUPFAM" id="SSF75420">
    <property type="entry name" value="YhbC-like, N-terminal domain"/>
    <property type="match status" value="1"/>
</dbReference>
<evidence type="ECO:0000313" key="7">
    <source>
        <dbReference type="Proteomes" id="UP000035763"/>
    </source>
</evidence>
<dbReference type="InterPro" id="IPR035956">
    <property type="entry name" value="RimP_N_sf"/>
</dbReference>
<dbReference type="STRING" id="1193182.BN11_2880004"/>
<evidence type="ECO:0000259" key="5">
    <source>
        <dbReference type="Pfam" id="PF17384"/>
    </source>
</evidence>
<keyword evidence="1 3" id="KW-0963">Cytoplasm</keyword>
<reference evidence="6 7" key="1">
    <citation type="journal article" date="2013" name="ISME J.">
        <title>A metabolic model for members of the genus Tetrasphaera involved in enhanced biological phosphorus removal.</title>
        <authorList>
            <person name="Kristiansen R."/>
            <person name="Nguyen H.T.T."/>
            <person name="Saunders A.M."/>
            <person name="Nielsen J.L."/>
            <person name="Wimmer R."/>
            <person name="Le V.Q."/>
            <person name="McIlroy S.J."/>
            <person name="Petrovski S."/>
            <person name="Seviour R.J."/>
            <person name="Calteau A."/>
            <person name="Nielsen K.L."/>
            <person name="Nielsen P.H."/>
        </authorList>
    </citation>
    <scope>NUCLEOTIDE SEQUENCE [LARGE SCALE GENOMIC DNA]</scope>
    <source>
        <strain evidence="6 7">Ben110</strain>
    </source>
</reference>
<dbReference type="Pfam" id="PF02576">
    <property type="entry name" value="RimP_N"/>
    <property type="match status" value="1"/>
</dbReference>
<organism evidence="6 7">
    <name type="scientific">Nostocoides australiense Ben110</name>
    <dbReference type="NCBI Taxonomy" id="1193182"/>
    <lineage>
        <taxon>Bacteria</taxon>
        <taxon>Bacillati</taxon>
        <taxon>Actinomycetota</taxon>
        <taxon>Actinomycetes</taxon>
        <taxon>Micrococcales</taxon>
        <taxon>Intrasporangiaceae</taxon>
        <taxon>Nostocoides</taxon>
    </lineage>
</organism>
<dbReference type="PANTHER" id="PTHR33867">
    <property type="entry name" value="RIBOSOME MATURATION FACTOR RIMP"/>
    <property type="match status" value="1"/>
</dbReference>